<proteinExistence type="inferred from homology"/>
<evidence type="ECO:0000256" key="8">
    <source>
        <dbReference type="ARBA" id="ARBA00022692"/>
    </source>
</evidence>
<comment type="subunit">
    <text evidence="11">Component of the lipopolysaccharide transport and assembly complex. The LptBFG transporter is composed of two ATP-binding proteins (LptB) and two transmembrane proteins (LptF and LptG).</text>
</comment>
<keyword evidence="9 12" id="KW-1133">Transmembrane helix</keyword>
<evidence type="ECO:0000256" key="9">
    <source>
        <dbReference type="ARBA" id="ARBA00022989"/>
    </source>
</evidence>
<evidence type="ECO:0000256" key="5">
    <source>
        <dbReference type="ARBA" id="ARBA00022448"/>
    </source>
</evidence>
<keyword evidence="7" id="KW-0997">Cell inner membrane</keyword>
<feature type="transmembrane region" description="Helical" evidence="12">
    <location>
        <begin position="97"/>
        <end position="120"/>
    </location>
</feature>
<keyword evidence="10 12" id="KW-0472">Membrane</keyword>
<dbReference type="RefSeq" id="WP_068804373.1">
    <property type="nucleotide sequence ID" value="NZ_CP014671.1"/>
</dbReference>
<feature type="transmembrane region" description="Helical" evidence="12">
    <location>
        <begin position="12"/>
        <end position="32"/>
    </location>
</feature>
<evidence type="ECO:0000256" key="6">
    <source>
        <dbReference type="ARBA" id="ARBA00022475"/>
    </source>
</evidence>
<keyword evidence="8 12" id="KW-0812">Transmembrane</keyword>
<dbReference type="GO" id="GO:0043190">
    <property type="term" value="C:ATP-binding cassette (ABC) transporter complex"/>
    <property type="evidence" value="ECO:0007669"/>
    <property type="project" value="InterPro"/>
</dbReference>
<dbReference type="NCBIfam" id="TIGR04407">
    <property type="entry name" value="LptF_YjgP"/>
    <property type="match status" value="1"/>
</dbReference>
<dbReference type="InterPro" id="IPR005495">
    <property type="entry name" value="LptG/LptF_permease"/>
</dbReference>
<evidence type="ECO:0000313" key="14">
    <source>
        <dbReference type="Proteomes" id="UP000092952"/>
    </source>
</evidence>
<protein>
    <recommendedName>
        <fullName evidence="4">Lipopolysaccharide export system permease protein LptF</fullName>
    </recommendedName>
</protein>
<comment type="subcellular location">
    <subcellularLocation>
        <location evidence="2">Cell inner membrane</location>
        <topology evidence="2">Multi-pass membrane protein</topology>
    </subcellularLocation>
</comment>
<comment type="function">
    <text evidence="1">Part of the ABC transporter complex LptBFG involved in the translocation of lipopolysaccharide (LPS) from the inner membrane to the outer membrane.</text>
</comment>
<dbReference type="Proteomes" id="UP000092952">
    <property type="component" value="Chromosome"/>
</dbReference>
<sequence>MILRRYLLRELASPFAVVCGSLLLVFTGYSSARFLGEAASGALPGSLAAVLIGLKLFISLDAIVPMALMLSVALGLGRLQRDQETTALAACGIGERWLFQAVLWLALPVAAVVAVASLVVRPQLYQNVYRLEASAERRFDLTRLPPGRFYADFTGGLVMFSEAAEGDERLQVFTHADSGGQADGVVFAQRARQLTDPDGRQVVEFLDGHYYQLDPGTGDSLGSDMIISYRTLALRLDEEQVIVRKRRKATANDELAASADPEDTAELQWRIAAPFSTVLLGLLGVPISRMPPRRSRSSKLTVGLLGCIVYYNLLAVVMDAVENGELAPWPGVLLVPLLGCVVLAALIVLPQWRRRRHR</sequence>
<dbReference type="InParanoid" id="A0A1B1YU90"/>
<dbReference type="Pfam" id="PF03739">
    <property type="entry name" value="LptF_LptG"/>
    <property type="match status" value="1"/>
</dbReference>
<dbReference type="GO" id="GO:0015920">
    <property type="term" value="P:lipopolysaccharide transport"/>
    <property type="evidence" value="ECO:0007669"/>
    <property type="project" value="TreeGrafter"/>
</dbReference>
<evidence type="ECO:0000256" key="1">
    <source>
        <dbReference type="ARBA" id="ARBA00002265"/>
    </source>
</evidence>
<dbReference type="KEGG" id="gbi:PG2T_09025"/>
<keyword evidence="5" id="KW-0813">Transport</keyword>
<dbReference type="OrthoDB" id="9778062at2"/>
<evidence type="ECO:0000256" key="4">
    <source>
        <dbReference type="ARBA" id="ARBA00014213"/>
    </source>
</evidence>
<dbReference type="PANTHER" id="PTHR33529">
    <property type="entry name" value="SLR0882 PROTEIN-RELATED"/>
    <property type="match status" value="1"/>
</dbReference>
<name>A0A1B1YU90_9GAMM</name>
<accession>A0A1B1YU90</accession>
<dbReference type="FunCoup" id="A0A1B1YU90">
    <property type="interactions" value="138"/>
</dbReference>
<feature type="transmembrane region" description="Helical" evidence="12">
    <location>
        <begin position="300"/>
        <end position="321"/>
    </location>
</feature>
<dbReference type="STRING" id="1810504.PG2T_09025"/>
<dbReference type="EMBL" id="CP014671">
    <property type="protein sequence ID" value="ANX04302.1"/>
    <property type="molecule type" value="Genomic_DNA"/>
</dbReference>
<feature type="transmembrane region" description="Helical" evidence="12">
    <location>
        <begin position="327"/>
        <end position="349"/>
    </location>
</feature>
<evidence type="ECO:0000256" key="10">
    <source>
        <dbReference type="ARBA" id="ARBA00023136"/>
    </source>
</evidence>
<evidence type="ECO:0000313" key="13">
    <source>
        <dbReference type="EMBL" id="ANX04302.1"/>
    </source>
</evidence>
<evidence type="ECO:0000256" key="2">
    <source>
        <dbReference type="ARBA" id="ARBA00004429"/>
    </source>
</evidence>
<comment type="similarity">
    <text evidence="3">Belongs to the LptF/LptG family.</text>
</comment>
<evidence type="ECO:0000256" key="11">
    <source>
        <dbReference type="ARBA" id="ARBA00026081"/>
    </source>
</evidence>
<evidence type="ECO:0000256" key="3">
    <source>
        <dbReference type="ARBA" id="ARBA00007725"/>
    </source>
</evidence>
<organism evidence="13 14">
    <name type="scientific">Immundisolibacter cernigliae</name>
    <dbReference type="NCBI Taxonomy" id="1810504"/>
    <lineage>
        <taxon>Bacteria</taxon>
        <taxon>Pseudomonadati</taxon>
        <taxon>Pseudomonadota</taxon>
        <taxon>Gammaproteobacteria</taxon>
        <taxon>Immundisolibacterales</taxon>
        <taxon>Immundisolibacteraceae</taxon>
        <taxon>Immundisolibacter</taxon>
    </lineage>
</organism>
<gene>
    <name evidence="13" type="ORF">PG2T_09025</name>
</gene>
<dbReference type="PANTHER" id="PTHR33529:SF7">
    <property type="entry name" value="LIPOPOLYSACCHARIDE EXPORT SYSTEM PERMEASE PROTEIN LPTF"/>
    <property type="match status" value="1"/>
</dbReference>
<dbReference type="AlphaFoldDB" id="A0A1B1YU90"/>
<reference evidence="14" key="1">
    <citation type="submission" date="2016-03" db="EMBL/GenBank/DDBJ databases">
        <title>Complete genome sequence of Solimmundus cernigliae, representing a novel lineage of polycyclic aromatic hydrocarbon degraders within the Gammaproteobacteria.</title>
        <authorList>
            <person name="Singleton D.R."/>
            <person name="Dickey A.N."/>
            <person name="Scholl E.H."/>
            <person name="Wright F.A."/>
            <person name="Aitken M.D."/>
        </authorList>
    </citation>
    <scope>NUCLEOTIDE SEQUENCE [LARGE SCALE GENOMIC DNA]</scope>
    <source>
        <strain evidence="14">TR3.2</strain>
    </source>
</reference>
<keyword evidence="14" id="KW-1185">Reference proteome</keyword>
<feature type="transmembrane region" description="Helical" evidence="12">
    <location>
        <begin position="52"/>
        <end position="76"/>
    </location>
</feature>
<evidence type="ECO:0000256" key="7">
    <source>
        <dbReference type="ARBA" id="ARBA00022519"/>
    </source>
</evidence>
<dbReference type="GO" id="GO:0055085">
    <property type="term" value="P:transmembrane transport"/>
    <property type="evidence" value="ECO:0007669"/>
    <property type="project" value="InterPro"/>
</dbReference>
<dbReference type="InterPro" id="IPR030922">
    <property type="entry name" value="LptF"/>
</dbReference>
<evidence type="ECO:0000256" key="12">
    <source>
        <dbReference type="SAM" id="Phobius"/>
    </source>
</evidence>
<keyword evidence="6" id="KW-1003">Cell membrane</keyword>